<proteinExistence type="inferred from homology"/>
<keyword evidence="6 7" id="KW-0472">Membrane</keyword>
<evidence type="ECO:0000313" key="9">
    <source>
        <dbReference type="Proteomes" id="UP001149009"/>
    </source>
</evidence>
<dbReference type="GO" id="GO:0009306">
    <property type="term" value="P:protein secretion"/>
    <property type="evidence" value="ECO:0007669"/>
    <property type="project" value="UniProtKB-UniRule"/>
</dbReference>
<dbReference type="RefSeq" id="WP_261514735.1">
    <property type="nucleotide sequence ID" value="NZ_JAODNV010000007.1"/>
</dbReference>
<gene>
    <name evidence="8" type="primary">sctR</name>
    <name evidence="8" type="ORF">NYR54_06150</name>
</gene>
<reference evidence="8" key="1">
    <citation type="submission" date="2022-08" db="EMBL/GenBank/DDBJ databases">
        <title>Chelativorans sichuanense sp. nov., a paraffin oil-degrading bacterium isolated from a mixture of oil-based drill cuttings and paddy soil.</title>
        <authorList>
            <person name="Yu J."/>
            <person name="Liu H."/>
            <person name="Chen Q."/>
        </authorList>
    </citation>
    <scope>NUCLEOTIDE SEQUENCE</scope>
    <source>
        <strain evidence="8">SCAU 2101</strain>
    </source>
</reference>
<sequence>MVEDFPAIIPTIIAIMAFSLIPFLAVMGTAFTKISIVLMLVRNAIGVQQAPSGLVINSIALTLTIFVMVPIADMIITEVQRQNLGFSGWDNVSRLFAVVSDAFTGYLKQFASPREVRFFMDAAEKMWPERLHGQVTEDNLFILLPAHVTSELTRAFQIAFLIFLPFVIVDMVVSNILLAMGAMMVPPMLVSLPIKILLFVAADGWALLLHNLVLSYAR</sequence>
<dbReference type="AlphaFoldDB" id="A0A9X2X6M5"/>
<dbReference type="PROSITE" id="PS01061">
    <property type="entry name" value="FLIP_2"/>
    <property type="match status" value="1"/>
</dbReference>
<feature type="transmembrane region" description="Helical" evidence="7">
    <location>
        <begin position="158"/>
        <end position="184"/>
    </location>
</feature>
<dbReference type="GO" id="GO:0005886">
    <property type="term" value="C:plasma membrane"/>
    <property type="evidence" value="ECO:0007669"/>
    <property type="project" value="UniProtKB-SubCell"/>
</dbReference>
<dbReference type="EMBL" id="JAODNV010000007">
    <property type="protein sequence ID" value="MCT8989875.1"/>
    <property type="molecule type" value="Genomic_DNA"/>
</dbReference>
<feature type="transmembrane region" description="Helical" evidence="7">
    <location>
        <begin position="196"/>
        <end position="217"/>
    </location>
</feature>
<comment type="similarity">
    <text evidence="2 7">Belongs to the FliP/MopC/SpaP family.</text>
</comment>
<evidence type="ECO:0000256" key="4">
    <source>
        <dbReference type="ARBA" id="ARBA00022692"/>
    </source>
</evidence>
<evidence type="ECO:0000256" key="2">
    <source>
        <dbReference type="ARBA" id="ARBA00006257"/>
    </source>
</evidence>
<evidence type="ECO:0000256" key="1">
    <source>
        <dbReference type="ARBA" id="ARBA00004651"/>
    </source>
</evidence>
<evidence type="ECO:0000256" key="5">
    <source>
        <dbReference type="ARBA" id="ARBA00022989"/>
    </source>
</evidence>
<dbReference type="PRINTS" id="PR01302">
    <property type="entry name" value="TYPE3IMPPROT"/>
</dbReference>
<evidence type="ECO:0000256" key="3">
    <source>
        <dbReference type="ARBA" id="ARBA00022475"/>
    </source>
</evidence>
<feature type="transmembrane region" description="Helical" evidence="7">
    <location>
        <begin position="53"/>
        <end position="72"/>
    </location>
</feature>
<evidence type="ECO:0000256" key="6">
    <source>
        <dbReference type="ARBA" id="ARBA00023136"/>
    </source>
</evidence>
<evidence type="ECO:0000313" key="8">
    <source>
        <dbReference type="EMBL" id="MCT8989875.1"/>
    </source>
</evidence>
<feature type="transmembrane region" description="Helical" evidence="7">
    <location>
        <begin position="12"/>
        <end position="41"/>
    </location>
</feature>
<comment type="caution">
    <text evidence="8">The sequence shown here is derived from an EMBL/GenBank/DDBJ whole genome shotgun (WGS) entry which is preliminary data.</text>
</comment>
<dbReference type="InterPro" id="IPR005838">
    <property type="entry name" value="T3SS_IM_P"/>
</dbReference>
<dbReference type="Pfam" id="PF00813">
    <property type="entry name" value="FliP"/>
    <property type="match status" value="1"/>
</dbReference>
<dbReference type="NCBIfam" id="TIGR01102">
    <property type="entry name" value="yscR"/>
    <property type="match status" value="1"/>
</dbReference>
<dbReference type="Proteomes" id="UP001149009">
    <property type="component" value="Unassembled WGS sequence"/>
</dbReference>
<comment type="subcellular location">
    <subcellularLocation>
        <location evidence="1">Cell membrane</location>
        <topology evidence="1">Multi-pass membrane protein</topology>
    </subcellularLocation>
</comment>
<dbReference type="PANTHER" id="PTHR30587:SF2">
    <property type="entry name" value="SURFACE PRESENTATION OF ANTIGENS PROTEIN SPAP"/>
    <property type="match status" value="1"/>
</dbReference>
<keyword evidence="9" id="KW-1185">Reference proteome</keyword>
<accession>A0A9X2X6M5</accession>
<keyword evidence="3 7" id="KW-1003">Cell membrane</keyword>
<evidence type="ECO:0000256" key="7">
    <source>
        <dbReference type="RuleBase" id="RU362070"/>
    </source>
</evidence>
<organism evidence="8 9">
    <name type="scientific">Chelativorans petroleitrophicus</name>
    <dbReference type="NCBI Taxonomy" id="2975484"/>
    <lineage>
        <taxon>Bacteria</taxon>
        <taxon>Pseudomonadati</taxon>
        <taxon>Pseudomonadota</taxon>
        <taxon>Alphaproteobacteria</taxon>
        <taxon>Hyphomicrobiales</taxon>
        <taxon>Phyllobacteriaceae</taxon>
        <taxon>Chelativorans</taxon>
    </lineage>
</organism>
<keyword evidence="5 7" id="KW-1133">Transmembrane helix</keyword>
<protein>
    <submittedName>
        <fullName evidence="8">Type III secretion system export apparatus subunit SctR</fullName>
    </submittedName>
</protein>
<dbReference type="NCBIfam" id="NF009438">
    <property type="entry name" value="PRK12797.1"/>
    <property type="match status" value="1"/>
</dbReference>
<keyword evidence="4 7" id="KW-0812">Transmembrane</keyword>
<name>A0A9X2X6M5_9HYPH</name>
<dbReference type="InterPro" id="IPR005773">
    <property type="entry name" value="T3SS_YscR-like"/>
</dbReference>
<dbReference type="PANTHER" id="PTHR30587">
    <property type="entry name" value="FLAGELLAR BIOSYNTHETIC PROTEIN FLIP"/>
    <property type="match status" value="1"/>
</dbReference>